<evidence type="ECO:0000256" key="5">
    <source>
        <dbReference type="ARBA" id="ARBA00023163"/>
    </source>
</evidence>
<dbReference type="SUPFAM" id="SSF46785">
    <property type="entry name" value="Winged helix' DNA-binding domain"/>
    <property type="match status" value="1"/>
</dbReference>
<evidence type="ECO:0000256" key="4">
    <source>
        <dbReference type="ARBA" id="ARBA00023125"/>
    </source>
</evidence>
<comment type="similarity">
    <text evidence="2">Belongs to the LysR transcriptional regulatory family.</text>
</comment>
<name>A0A1Y2JE53_BRAJP</name>
<dbReference type="SUPFAM" id="SSF53850">
    <property type="entry name" value="Periplasmic binding protein-like II"/>
    <property type="match status" value="1"/>
</dbReference>
<dbReference type="GO" id="GO:0003700">
    <property type="term" value="F:DNA-binding transcription factor activity"/>
    <property type="evidence" value="ECO:0007669"/>
    <property type="project" value="InterPro"/>
</dbReference>
<evidence type="ECO:0000256" key="1">
    <source>
        <dbReference type="ARBA" id="ARBA00003502"/>
    </source>
</evidence>
<reference evidence="7 8" key="1">
    <citation type="submission" date="2017-03" db="EMBL/GenBank/DDBJ databases">
        <title>Whole genome sequences of fourteen strains of Bradyrhizobium canariense and one strain of Bradyrhizobium japonicum isolated from Lupinus (Papilionoideae: Genisteae) species in Algeria.</title>
        <authorList>
            <person name="Crovadore J."/>
            <person name="Chekireb D."/>
            <person name="Brachmann A."/>
            <person name="Chablais R."/>
            <person name="Cochard B."/>
            <person name="Lefort F."/>
        </authorList>
    </citation>
    <scope>NUCLEOTIDE SEQUENCE [LARGE SCALE GENOMIC DNA]</scope>
    <source>
        <strain evidence="7 8">UBMA197</strain>
    </source>
</reference>
<evidence type="ECO:0000259" key="6">
    <source>
        <dbReference type="PROSITE" id="PS50931"/>
    </source>
</evidence>
<dbReference type="InterPro" id="IPR036390">
    <property type="entry name" value="WH_DNA-bd_sf"/>
</dbReference>
<evidence type="ECO:0000313" key="8">
    <source>
        <dbReference type="Proteomes" id="UP000193335"/>
    </source>
</evidence>
<dbReference type="InterPro" id="IPR036388">
    <property type="entry name" value="WH-like_DNA-bd_sf"/>
</dbReference>
<sequence length="304" mass="33323">MLDDITELRTFVRIVGAGSLSAAGREMGLALSVVSKRLAMLERRTDMRLIARSTRHLALTEEGQALYDRAQRILAEVDEAEAVLTHGRVEPQGVLRVSAPVALGRAHVSPVCRDFVRAHPKMSVDLTLTDRLVELIDEGMDVVVRIGAPKDSGLVMRKLVDNHRIVVGAPDYLDRHGTPMAPSDLEAHECLQYRGVGTHWRLVGPGGKAAEIRAASRLRCDSGEVAHDWALAGCGLIIKSWVDVQPDLHAGRLVRVLPAWRSDPAPVCALFPSSRQLPTRVRLFLDAMVDRLSRFADGPREVGP</sequence>
<keyword evidence="3" id="KW-0805">Transcription regulation</keyword>
<feature type="domain" description="HTH lysR-type" evidence="6">
    <location>
        <begin position="3"/>
        <end position="60"/>
    </location>
</feature>
<dbReference type="EMBL" id="NAFL01000276">
    <property type="protein sequence ID" value="OSJ26548.1"/>
    <property type="molecule type" value="Genomic_DNA"/>
</dbReference>
<dbReference type="Gene3D" id="3.40.190.290">
    <property type="match status" value="1"/>
</dbReference>
<dbReference type="FunFam" id="3.40.190.290:FF:000001">
    <property type="entry name" value="Transcriptional regulator, LysR family"/>
    <property type="match status" value="1"/>
</dbReference>
<proteinExistence type="inferred from homology"/>
<dbReference type="GO" id="GO:0043565">
    <property type="term" value="F:sequence-specific DNA binding"/>
    <property type="evidence" value="ECO:0007669"/>
    <property type="project" value="TreeGrafter"/>
</dbReference>
<keyword evidence="4" id="KW-0238">DNA-binding</keyword>
<dbReference type="InterPro" id="IPR000847">
    <property type="entry name" value="LysR_HTH_N"/>
</dbReference>
<dbReference type="Pfam" id="PF03466">
    <property type="entry name" value="LysR_substrate"/>
    <property type="match status" value="1"/>
</dbReference>
<protein>
    <submittedName>
        <fullName evidence="7">LysR family transcriptional regulator</fullName>
    </submittedName>
</protein>
<keyword evidence="5" id="KW-0804">Transcription</keyword>
<evidence type="ECO:0000256" key="2">
    <source>
        <dbReference type="ARBA" id="ARBA00009437"/>
    </source>
</evidence>
<dbReference type="CDD" id="cd08422">
    <property type="entry name" value="PBP2_CrgA_like"/>
    <property type="match status" value="1"/>
</dbReference>
<dbReference type="Proteomes" id="UP000193335">
    <property type="component" value="Unassembled WGS sequence"/>
</dbReference>
<evidence type="ECO:0000313" key="7">
    <source>
        <dbReference type="EMBL" id="OSJ26548.1"/>
    </source>
</evidence>
<comment type="function">
    <text evidence="1">NodD regulates the expression of the nodABCFE genes which encode other nodulation proteins. NodD is also a negative regulator of its own expression. Binds flavonoids as inducers.</text>
</comment>
<dbReference type="GO" id="GO:0006351">
    <property type="term" value="P:DNA-templated transcription"/>
    <property type="evidence" value="ECO:0007669"/>
    <property type="project" value="TreeGrafter"/>
</dbReference>
<dbReference type="PROSITE" id="PS50931">
    <property type="entry name" value="HTH_LYSR"/>
    <property type="match status" value="1"/>
</dbReference>
<dbReference type="PANTHER" id="PTHR30537:SF5">
    <property type="entry name" value="HTH-TYPE TRANSCRIPTIONAL ACTIVATOR TTDR-RELATED"/>
    <property type="match status" value="1"/>
</dbReference>
<dbReference type="InterPro" id="IPR005119">
    <property type="entry name" value="LysR_subst-bd"/>
</dbReference>
<dbReference type="PANTHER" id="PTHR30537">
    <property type="entry name" value="HTH-TYPE TRANSCRIPTIONAL REGULATOR"/>
    <property type="match status" value="1"/>
</dbReference>
<organism evidence="7 8">
    <name type="scientific">Bradyrhizobium japonicum</name>
    <dbReference type="NCBI Taxonomy" id="375"/>
    <lineage>
        <taxon>Bacteria</taxon>
        <taxon>Pseudomonadati</taxon>
        <taxon>Pseudomonadota</taxon>
        <taxon>Alphaproteobacteria</taxon>
        <taxon>Hyphomicrobiales</taxon>
        <taxon>Nitrobacteraceae</taxon>
        <taxon>Bradyrhizobium</taxon>
    </lineage>
</organism>
<evidence type="ECO:0000256" key="3">
    <source>
        <dbReference type="ARBA" id="ARBA00023015"/>
    </source>
</evidence>
<dbReference type="AlphaFoldDB" id="A0A1Y2JE53"/>
<dbReference type="Gene3D" id="1.10.10.10">
    <property type="entry name" value="Winged helix-like DNA-binding domain superfamily/Winged helix DNA-binding domain"/>
    <property type="match status" value="1"/>
</dbReference>
<dbReference type="RefSeq" id="WP_085403741.1">
    <property type="nucleotide sequence ID" value="NZ_NAFL01000276.1"/>
</dbReference>
<dbReference type="InterPro" id="IPR058163">
    <property type="entry name" value="LysR-type_TF_proteobact-type"/>
</dbReference>
<comment type="caution">
    <text evidence="7">The sequence shown here is derived from an EMBL/GenBank/DDBJ whole genome shotgun (WGS) entry which is preliminary data.</text>
</comment>
<gene>
    <name evidence="7" type="ORF">BSZ19_35355</name>
</gene>
<dbReference type="Pfam" id="PF00126">
    <property type="entry name" value="HTH_1"/>
    <property type="match status" value="1"/>
</dbReference>
<dbReference type="FunFam" id="1.10.10.10:FF:000001">
    <property type="entry name" value="LysR family transcriptional regulator"/>
    <property type="match status" value="1"/>
</dbReference>
<accession>A0A1Y2JE53</accession>